<sequence>MVDFAGAAELVRRAELVRQEVPHERGRGAGAELLSVRLAHAERLGNMGWAEWNLRTGAAIWSDQVYAIFGRDREEGPLSLPDLAAMVEPADLDALDRLLWHVVAGVEPVHAEFRVRRGTGELRDLRVVLEPLMAPGGPVGMHGVIQDITGRRRAERMMSESRRQLLEAREQAAEERNVMLALREAILPAPTGCLDLPGARIAVRYVPAEKTASLGGDWFEAATTPDGRLLLAIGDVSGHGLPAIAHMAHLRHALVGLTMTGKPADRLLSWLNDLVLHQLKDTTATAVIGHLDPATLLFTWGQAGNLDPILVRGGLATRLGRPPGVLLGAVSGRPYELARTRLRPGDLLLMFTDGLVERRTRDIDVGLELVLAAAHGLSAHDLEAGLDRLLAQIGGPNPEDDACLLAVAVPEPQEGPEGPGAPEPDGRAAGVRP</sequence>
<dbReference type="SUPFAM" id="SSF55785">
    <property type="entry name" value="PYP-like sensor domain (PAS domain)"/>
    <property type="match status" value="1"/>
</dbReference>
<keyword evidence="1 5" id="KW-0378">Hydrolase</keyword>
<evidence type="ECO:0000313" key="5">
    <source>
        <dbReference type="EMBL" id="MFB9199961.1"/>
    </source>
</evidence>
<dbReference type="PANTHER" id="PTHR43156">
    <property type="entry name" value="STAGE II SPORULATION PROTEIN E-RELATED"/>
    <property type="match status" value="1"/>
</dbReference>
<dbReference type="InterPro" id="IPR000700">
    <property type="entry name" value="PAS-assoc_C"/>
</dbReference>
<dbReference type="InterPro" id="IPR052016">
    <property type="entry name" value="Bact_Sigma-Reg"/>
</dbReference>
<protein>
    <submittedName>
        <fullName evidence="5">PP2C family protein-serine/threonine phosphatase</fullName>
        <ecNumber evidence="5">3.1.3.16</ecNumber>
    </submittedName>
</protein>
<reference evidence="5 6" key="1">
    <citation type="submission" date="2024-09" db="EMBL/GenBank/DDBJ databases">
        <authorList>
            <person name="Sun Q."/>
            <person name="Mori K."/>
        </authorList>
    </citation>
    <scope>NUCLEOTIDE SEQUENCE [LARGE SCALE GENOMIC DNA]</scope>
    <source>
        <strain evidence="5 6">CCM 3426</strain>
    </source>
</reference>
<evidence type="ECO:0000259" key="4">
    <source>
        <dbReference type="PROSITE" id="PS50113"/>
    </source>
</evidence>
<dbReference type="InterPro" id="IPR000014">
    <property type="entry name" value="PAS"/>
</dbReference>
<feature type="domain" description="PAC" evidence="4">
    <location>
        <begin position="109"/>
        <end position="160"/>
    </location>
</feature>
<dbReference type="InterPro" id="IPR001932">
    <property type="entry name" value="PPM-type_phosphatase-like_dom"/>
</dbReference>
<dbReference type="RefSeq" id="WP_189645596.1">
    <property type="nucleotide sequence ID" value="NZ_BMRC01000001.1"/>
</dbReference>
<dbReference type="SMART" id="SM00086">
    <property type="entry name" value="PAC"/>
    <property type="match status" value="1"/>
</dbReference>
<evidence type="ECO:0000256" key="3">
    <source>
        <dbReference type="SAM" id="MobiDB-lite"/>
    </source>
</evidence>
<dbReference type="Gene3D" id="3.60.40.10">
    <property type="entry name" value="PPM-type phosphatase domain"/>
    <property type="match status" value="1"/>
</dbReference>
<comment type="caution">
    <text evidence="5">The sequence shown here is derived from an EMBL/GenBank/DDBJ whole genome shotgun (WGS) entry which is preliminary data.</text>
</comment>
<dbReference type="CDD" id="cd00130">
    <property type="entry name" value="PAS"/>
    <property type="match status" value="1"/>
</dbReference>
<dbReference type="Pfam" id="PF07228">
    <property type="entry name" value="SpoIIE"/>
    <property type="match status" value="1"/>
</dbReference>
<dbReference type="SMART" id="SM00331">
    <property type="entry name" value="PP2C_SIG"/>
    <property type="match status" value="1"/>
</dbReference>
<dbReference type="Proteomes" id="UP001589647">
    <property type="component" value="Unassembled WGS sequence"/>
</dbReference>
<dbReference type="SUPFAM" id="SSF81606">
    <property type="entry name" value="PP2C-like"/>
    <property type="match status" value="1"/>
</dbReference>
<dbReference type="EMBL" id="JBHMEI010000001">
    <property type="protein sequence ID" value="MFB9199961.1"/>
    <property type="molecule type" value="Genomic_DNA"/>
</dbReference>
<feature type="coiled-coil region" evidence="2">
    <location>
        <begin position="151"/>
        <end position="185"/>
    </location>
</feature>
<dbReference type="InterPro" id="IPR035965">
    <property type="entry name" value="PAS-like_dom_sf"/>
</dbReference>
<keyword evidence="2" id="KW-0175">Coiled coil</keyword>
<evidence type="ECO:0000313" key="6">
    <source>
        <dbReference type="Proteomes" id="UP001589647"/>
    </source>
</evidence>
<accession>A0ABV5I610</accession>
<organism evidence="5 6">
    <name type="scientific">Nonomuraea spiralis</name>
    <dbReference type="NCBI Taxonomy" id="46182"/>
    <lineage>
        <taxon>Bacteria</taxon>
        <taxon>Bacillati</taxon>
        <taxon>Actinomycetota</taxon>
        <taxon>Actinomycetes</taxon>
        <taxon>Streptosporangiales</taxon>
        <taxon>Streptosporangiaceae</taxon>
        <taxon>Nonomuraea</taxon>
    </lineage>
</organism>
<evidence type="ECO:0000256" key="1">
    <source>
        <dbReference type="ARBA" id="ARBA00022801"/>
    </source>
</evidence>
<dbReference type="EC" id="3.1.3.16" evidence="5"/>
<proteinExistence type="predicted"/>
<dbReference type="InterPro" id="IPR036457">
    <property type="entry name" value="PPM-type-like_dom_sf"/>
</dbReference>
<feature type="region of interest" description="Disordered" evidence="3">
    <location>
        <begin position="410"/>
        <end position="433"/>
    </location>
</feature>
<dbReference type="PANTHER" id="PTHR43156:SF2">
    <property type="entry name" value="STAGE II SPORULATION PROTEIN E"/>
    <property type="match status" value="1"/>
</dbReference>
<dbReference type="InterPro" id="IPR013655">
    <property type="entry name" value="PAS_fold_3"/>
</dbReference>
<dbReference type="Gene3D" id="3.30.450.20">
    <property type="entry name" value="PAS domain"/>
    <property type="match status" value="1"/>
</dbReference>
<dbReference type="Pfam" id="PF08447">
    <property type="entry name" value="PAS_3"/>
    <property type="match status" value="1"/>
</dbReference>
<gene>
    <name evidence="5" type="ORF">ACFFV7_02045</name>
</gene>
<name>A0ABV5I610_9ACTN</name>
<dbReference type="GO" id="GO:0004722">
    <property type="term" value="F:protein serine/threonine phosphatase activity"/>
    <property type="evidence" value="ECO:0007669"/>
    <property type="project" value="UniProtKB-EC"/>
</dbReference>
<dbReference type="NCBIfam" id="TIGR00229">
    <property type="entry name" value="sensory_box"/>
    <property type="match status" value="1"/>
</dbReference>
<dbReference type="InterPro" id="IPR001610">
    <property type="entry name" value="PAC"/>
</dbReference>
<evidence type="ECO:0000256" key="2">
    <source>
        <dbReference type="SAM" id="Coils"/>
    </source>
</evidence>
<keyword evidence="6" id="KW-1185">Reference proteome</keyword>
<dbReference type="PROSITE" id="PS50113">
    <property type="entry name" value="PAC"/>
    <property type="match status" value="1"/>
</dbReference>